<dbReference type="Proteomes" id="UP001501645">
    <property type="component" value="Unassembled WGS sequence"/>
</dbReference>
<feature type="transmembrane region" description="Helical" evidence="1">
    <location>
        <begin position="50"/>
        <end position="71"/>
    </location>
</feature>
<evidence type="ECO:0008006" key="4">
    <source>
        <dbReference type="Google" id="ProtNLM"/>
    </source>
</evidence>
<accession>A0ABP8ZZ39</accession>
<name>A0ABP8ZZ39_9MICO</name>
<keyword evidence="1" id="KW-0472">Membrane</keyword>
<dbReference type="NCBIfam" id="TIGR01167">
    <property type="entry name" value="LPXTG_anchor"/>
    <property type="match status" value="1"/>
</dbReference>
<keyword evidence="1" id="KW-0812">Transmembrane</keyword>
<evidence type="ECO:0000313" key="3">
    <source>
        <dbReference type="Proteomes" id="UP001501645"/>
    </source>
</evidence>
<comment type="caution">
    <text evidence="2">The sequence shown here is derived from an EMBL/GenBank/DDBJ whole genome shotgun (WGS) entry which is preliminary data.</text>
</comment>
<organism evidence="2 3">
    <name type="scientific">Microbacterium gilvum</name>
    <dbReference type="NCBI Taxonomy" id="1336204"/>
    <lineage>
        <taxon>Bacteria</taxon>
        <taxon>Bacillati</taxon>
        <taxon>Actinomycetota</taxon>
        <taxon>Actinomycetes</taxon>
        <taxon>Micrococcales</taxon>
        <taxon>Microbacteriaceae</taxon>
        <taxon>Microbacterium</taxon>
    </lineage>
</organism>
<sequence length="75" mass="7936">MSDSARARASFTSPGYRRLLEVDRAVGQTGRVTTLLAQASTELANTGTDLVPWIVGGAVVLVIAGAALLLLRRRQ</sequence>
<protein>
    <recommendedName>
        <fullName evidence="4">LPXTG cell wall anchor domain-containing protein</fullName>
    </recommendedName>
</protein>
<gene>
    <name evidence="2" type="ORF">GCM10023351_12770</name>
</gene>
<evidence type="ECO:0000256" key="1">
    <source>
        <dbReference type="SAM" id="Phobius"/>
    </source>
</evidence>
<keyword evidence="1" id="KW-1133">Transmembrane helix</keyword>
<evidence type="ECO:0000313" key="2">
    <source>
        <dbReference type="EMBL" id="GAA4770429.1"/>
    </source>
</evidence>
<dbReference type="NCBIfam" id="NF041528">
    <property type="entry name" value="strep_LAETG"/>
    <property type="match status" value="1"/>
</dbReference>
<keyword evidence="3" id="KW-1185">Reference proteome</keyword>
<reference evidence="3" key="1">
    <citation type="journal article" date="2019" name="Int. J. Syst. Evol. Microbiol.">
        <title>The Global Catalogue of Microorganisms (GCM) 10K type strain sequencing project: providing services to taxonomists for standard genome sequencing and annotation.</title>
        <authorList>
            <consortium name="The Broad Institute Genomics Platform"/>
            <consortium name="The Broad Institute Genome Sequencing Center for Infectious Disease"/>
            <person name="Wu L."/>
            <person name="Ma J."/>
        </authorList>
    </citation>
    <scope>NUCLEOTIDE SEQUENCE [LARGE SCALE GENOMIC DNA]</scope>
    <source>
        <strain evidence="3">JCM 18537</strain>
    </source>
</reference>
<proteinExistence type="predicted"/>
<dbReference type="EMBL" id="BAABKO010000002">
    <property type="protein sequence ID" value="GAA4770429.1"/>
    <property type="molecule type" value="Genomic_DNA"/>
</dbReference>